<dbReference type="KEGG" id="lak:106164363"/>
<feature type="compositionally biased region" description="Polar residues" evidence="5">
    <location>
        <begin position="114"/>
        <end position="129"/>
    </location>
</feature>
<feature type="domain" description="A20-type" evidence="6">
    <location>
        <begin position="5"/>
        <end position="37"/>
    </location>
</feature>
<dbReference type="SUPFAM" id="SSF118310">
    <property type="entry name" value="AN1-like Zinc finger"/>
    <property type="match status" value="1"/>
</dbReference>
<feature type="domain" description="AN1-type" evidence="7">
    <location>
        <begin position="142"/>
        <end position="191"/>
    </location>
</feature>
<dbReference type="PROSITE" id="PS51036">
    <property type="entry name" value="ZF_A20"/>
    <property type="match status" value="1"/>
</dbReference>
<dbReference type="PANTHER" id="PTHR10634:SF67">
    <property type="entry name" value="AN1-TYPE ZINC FINGER PROTEIN 3"/>
    <property type="match status" value="1"/>
</dbReference>
<dbReference type="SMART" id="SM00154">
    <property type="entry name" value="ZnF_AN1"/>
    <property type="match status" value="1"/>
</dbReference>
<evidence type="ECO:0000256" key="5">
    <source>
        <dbReference type="SAM" id="MobiDB-lite"/>
    </source>
</evidence>
<evidence type="ECO:0000256" key="4">
    <source>
        <dbReference type="PROSITE-ProRule" id="PRU00449"/>
    </source>
</evidence>
<keyword evidence="8" id="KW-1185">Reference proteome</keyword>
<evidence type="ECO:0000313" key="9">
    <source>
        <dbReference type="RefSeq" id="XP_013397710.1"/>
    </source>
</evidence>
<evidence type="ECO:0000256" key="2">
    <source>
        <dbReference type="ARBA" id="ARBA00022771"/>
    </source>
</evidence>
<feature type="compositionally biased region" description="Low complexity" evidence="5">
    <location>
        <begin position="99"/>
        <end position="113"/>
    </location>
</feature>
<dbReference type="GeneID" id="106164363"/>
<dbReference type="InParanoid" id="A0A1S3IHH3"/>
<dbReference type="InterPro" id="IPR002653">
    <property type="entry name" value="Znf_A20"/>
</dbReference>
<dbReference type="AlphaFoldDB" id="A0A1S3IHH3"/>
<evidence type="ECO:0000313" key="8">
    <source>
        <dbReference type="Proteomes" id="UP000085678"/>
    </source>
</evidence>
<keyword evidence="1" id="KW-0479">Metal-binding</keyword>
<dbReference type="Proteomes" id="UP000085678">
    <property type="component" value="Unplaced"/>
</dbReference>
<dbReference type="InterPro" id="IPR035896">
    <property type="entry name" value="AN1-like_Znf"/>
</dbReference>
<gene>
    <name evidence="9" type="primary">LOC106164363</name>
</gene>
<accession>A0A1S3IHH3</accession>
<feature type="compositionally biased region" description="Basic and acidic residues" evidence="5">
    <location>
        <begin position="73"/>
        <end position="98"/>
    </location>
</feature>
<name>A0A1S3IHH3_LINAN</name>
<reference evidence="9" key="1">
    <citation type="submission" date="2025-08" db="UniProtKB">
        <authorList>
            <consortium name="RefSeq"/>
        </authorList>
    </citation>
    <scope>IDENTIFICATION</scope>
    <source>
        <tissue evidence="9">Gonads</tissue>
    </source>
</reference>
<keyword evidence="3" id="KW-0862">Zinc</keyword>
<feature type="compositionally biased region" description="Low complexity" evidence="5">
    <location>
        <begin position="57"/>
        <end position="68"/>
    </location>
</feature>
<evidence type="ECO:0000259" key="7">
    <source>
        <dbReference type="PROSITE" id="PS51039"/>
    </source>
</evidence>
<dbReference type="STRING" id="7574.A0A1S3IHH3"/>
<dbReference type="OrthoDB" id="428577at2759"/>
<dbReference type="Pfam" id="PF01754">
    <property type="entry name" value="zf-A20"/>
    <property type="match status" value="1"/>
</dbReference>
<dbReference type="InterPro" id="IPR000058">
    <property type="entry name" value="Znf_AN1"/>
</dbReference>
<proteinExistence type="predicted"/>
<dbReference type="InterPro" id="IPR050652">
    <property type="entry name" value="AN1_A20_ZnFinger"/>
</dbReference>
<dbReference type="OMA" id="IGRCKCD"/>
<feature type="compositionally biased region" description="Polar residues" evidence="5">
    <location>
        <begin position="41"/>
        <end position="56"/>
    </location>
</feature>
<dbReference type="RefSeq" id="XP_013397710.1">
    <property type="nucleotide sequence ID" value="XM_013542256.1"/>
</dbReference>
<dbReference type="Pfam" id="PF01428">
    <property type="entry name" value="zf-AN1"/>
    <property type="match status" value="1"/>
</dbReference>
<dbReference type="Gene3D" id="1.20.5.4770">
    <property type="match status" value="1"/>
</dbReference>
<evidence type="ECO:0000256" key="3">
    <source>
        <dbReference type="ARBA" id="ARBA00022833"/>
    </source>
</evidence>
<dbReference type="SUPFAM" id="SSF57716">
    <property type="entry name" value="Glucocorticoid receptor-like (DNA-binding domain)"/>
    <property type="match status" value="1"/>
</dbReference>
<organism evidence="8 9">
    <name type="scientific">Lingula anatina</name>
    <name type="common">Brachiopod</name>
    <name type="synonym">Lingula unguis</name>
    <dbReference type="NCBI Taxonomy" id="7574"/>
    <lineage>
        <taxon>Eukaryota</taxon>
        <taxon>Metazoa</taxon>
        <taxon>Spiralia</taxon>
        <taxon>Lophotrochozoa</taxon>
        <taxon>Brachiopoda</taxon>
        <taxon>Linguliformea</taxon>
        <taxon>Lingulata</taxon>
        <taxon>Lingulida</taxon>
        <taxon>Linguloidea</taxon>
        <taxon>Lingulidae</taxon>
        <taxon>Lingula</taxon>
    </lineage>
</organism>
<dbReference type="GO" id="GO:0008270">
    <property type="term" value="F:zinc ion binding"/>
    <property type="evidence" value="ECO:0007669"/>
    <property type="project" value="UniProtKB-KW"/>
</dbReference>
<dbReference type="PANTHER" id="PTHR10634">
    <property type="entry name" value="AN1-TYPE ZINC FINGER PROTEIN"/>
    <property type="match status" value="1"/>
</dbReference>
<dbReference type="Gene3D" id="4.10.1110.10">
    <property type="entry name" value="AN1-like Zinc finger"/>
    <property type="match status" value="1"/>
</dbReference>
<dbReference type="SMART" id="SM00259">
    <property type="entry name" value="ZnF_A20"/>
    <property type="match status" value="1"/>
</dbReference>
<evidence type="ECO:0000259" key="6">
    <source>
        <dbReference type="PROSITE" id="PS51036"/>
    </source>
</evidence>
<evidence type="ECO:0000256" key="1">
    <source>
        <dbReference type="ARBA" id="ARBA00022723"/>
    </source>
</evidence>
<protein>
    <submittedName>
        <fullName evidence="9">AN1-type zinc finger protein 3 isoform X1</fullName>
    </submittedName>
</protein>
<sequence>MADSNSEPPRCPCGFWGSVQNQGLCSKCYKEKNAADHVSKTLPQASKPTATTSGQPSTSQETSLLSSSNVPEEDTKKDVFKTTDSETAEAKDTQKVTCEEASSTSSNTEEGASPSTGTKSDNFQTTFPRDSSAIEDPDKPVQKNKKRCYKCNAKLDMAQREIGRCKCDYVFCNLHRLPEQHDCIFDHKESGRQQARDKIVKPTRHMGTSLKRLDSN</sequence>
<feature type="region of interest" description="Disordered" evidence="5">
    <location>
        <begin position="36"/>
        <end position="145"/>
    </location>
</feature>
<dbReference type="GO" id="GO:0003677">
    <property type="term" value="F:DNA binding"/>
    <property type="evidence" value="ECO:0007669"/>
    <property type="project" value="InterPro"/>
</dbReference>
<dbReference type="PROSITE" id="PS51039">
    <property type="entry name" value="ZF_AN1"/>
    <property type="match status" value="1"/>
</dbReference>
<keyword evidence="2 4" id="KW-0863">Zinc-finger</keyword>